<dbReference type="EMBL" id="OR343189">
    <property type="protein sequence ID" value="WNL50302.1"/>
    <property type="molecule type" value="Genomic_DNA"/>
</dbReference>
<proteinExistence type="predicted"/>
<sequence>MFHFGEETLSLHFFKDLRILEKTHKIFFHCKIFLFKHKIFLKVLLFGL</sequence>
<accession>A0AA96EM96</accession>
<evidence type="ECO:0000313" key="1">
    <source>
        <dbReference type="EMBL" id="WNL50302.1"/>
    </source>
</evidence>
<name>A0AA96EM96_9VIRU</name>
<reference evidence="1" key="1">
    <citation type="submission" date="2023-07" db="EMBL/GenBank/DDBJ databases">
        <authorList>
            <person name="Xia Y."/>
        </authorList>
    </citation>
    <scope>NUCLEOTIDE SEQUENCE</scope>
    <source>
        <strain evidence="1">E</strain>
    </source>
</reference>
<organism evidence="1">
    <name type="scientific">Marseillevirus sp</name>
    <dbReference type="NCBI Taxonomy" id="2809551"/>
    <lineage>
        <taxon>Viruses</taxon>
        <taxon>Varidnaviria</taxon>
        <taxon>Bamfordvirae</taxon>
        <taxon>Nucleocytoviricota</taxon>
        <taxon>Megaviricetes</taxon>
        <taxon>Pimascovirales</taxon>
        <taxon>Pimascovirales incertae sedis</taxon>
        <taxon>Marseilleviridae</taxon>
        <taxon>Marseillevirus</taxon>
    </lineage>
</organism>
<gene>
    <name evidence="1" type="ORF">MarDSR_263</name>
</gene>
<protein>
    <submittedName>
        <fullName evidence="1">Uncharacterized protein</fullName>
    </submittedName>
</protein>